<evidence type="ECO:0000313" key="1">
    <source>
        <dbReference type="EMBL" id="MEV5511069.1"/>
    </source>
</evidence>
<comment type="caution">
    <text evidence="1">The sequence shown here is derived from an EMBL/GenBank/DDBJ whole genome shotgun (WGS) entry which is preliminary data.</text>
</comment>
<keyword evidence="2" id="KW-1185">Reference proteome</keyword>
<proteinExistence type="predicted"/>
<dbReference type="RefSeq" id="WP_153068583.1">
    <property type="nucleotide sequence ID" value="NZ_JBFAUK010000049.1"/>
</dbReference>
<dbReference type="Proteomes" id="UP001552594">
    <property type="component" value="Unassembled WGS sequence"/>
</dbReference>
<reference evidence="1 2" key="1">
    <citation type="submission" date="2024-06" db="EMBL/GenBank/DDBJ databases">
        <title>The Natural Products Discovery Center: Release of the First 8490 Sequenced Strains for Exploring Actinobacteria Biosynthetic Diversity.</title>
        <authorList>
            <person name="Kalkreuter E."/>
            <person name="Kautsar S.A."/>
            <person name="Yang D."/>
            <person name="Bader C.D."/>
            <person name="Teijaro C.N."/>
            <person name="Fluegel L."/>
            <person name="Davis C.M."/>
            <person name="Simpson J.R."/>
            <person name="Lauterbach L."/>
            <person name="Steele A.D."/>
            <person name="Gui C."/>
            <person name="Meng S."/>
            <person name="Li G."/>
            <person name="Viehrig K."/>
            <person name="Ye F."/>
            <person name="Su P."/>
            <person name="Kiefer A.F."/>
            <person name="Nichols A."/>
            <person name="Cepeda A.J."/>
            <person name="Yan W."/>
            <person name="Fan B."/>
            <person name="Jiang Y."/>
            <person name="Adhikari A."/>
            <person name="Zheng C.-J."/>
            <person name="Schuster L."/>
            <person name="Cowan T.M."/>
            <person name="Smanski M.J."/>
            <person name="Chevrette M.G."/>
            <person name="De Carvalho L.P.S."/>
            <person name="Shen B."/>
        </authorList>
    </citation>
    <scope>NUCLEOTIDE SEQUENCE [LARGE SCALE GENOMIC DNA]</scope>
    <source>
        <strain evidence="1 2">NPDC052347</strain>
    </source>
</reference>
<accession>A0ABV3K7G8</accession>
<name>A0ABV3K7G8_STRON</name>
<dbReference type="EMBL" id="JBFAUK010000049">
    <property type="protein sequence ID" value="MEV5511069.1"/>
    <property type="molecule type" value="Genomic_DNA"/>
</dbReference>
<protein>
    <submittedName>
        <fullName evidence="1">Uncharacterized protein</fullName>
    </submittedName>
</protein>
<gene>
    <name evidence="1" type="ORF">AB0L16_32425</name>
</gene>
<evidence type="ECO:0000313" key="2">
    <source>
        <dbReference type="Proteomes" id="UP001552594"/>
    </source>
</evidence>
<organism evidence="1 2">
    <name type="scientific">Streptomyces orinoci</name>
    <name type="common">Streptoverticillium orinoci</name>
    <dbReference type="NCBI Taxonomy" id="67339"/>
    <lineage>
        <taxon>Bacteria</taxon>
        <taxon>Bacillati</taxon>
        <taxon>Actinomycetota</taxon>
        <taxon>Actinomycetes</taxon>
        <taxon>Kitasatosporales</taxon>
        <taxon>Streptomycetaceae</taxon>
        <taxon>Streptomyces</taxon>
    </lineage>
</organism>
<sequence>MGEVIPATAGVLTVSEPSRTPVAACRRTNLTLRRLAPLFAIVAGAHPGTGPAMPHRHAMPGIARRHNVALTG</sequence>